<gene>
    <name evidence="7" type="ORF">HPP92_017030</name>
</gene>
<dbReference type="AlphaFoldDB" id="A0A835QBZ0"/>
<dbReference type="Gene3D" id="1.10.510.10">
    <property type="entry name" value="Transferase(Phosphotransferase) domain 1"/>
    <property type="match status" value="1"/>
</dbReference>
<keyword evidence="5" id="KW-0067">ATP-binding</keyword>
<comment type="caution">
    <text evidence="7">The sequence shown here is derived from an EMBL/GenBank/DDBJ whole genome shotgun (WGS) entry which is preliminary data.</text>
</comment>
<evidence type="ECO:0000256" key="4">
    <source>
        <dbReference type="ARBA" id="ARBA00022777"/>
    </source>
</evidence>
<dbReference type="InterPro" id="IPR052101">
    <property type="entry name" value="Plant_StressResp_Kinase"/>
</dbReference>
<keyword evidence="4" id="KW-0418">Kinase</keyword>
<dbReference type="InterPro" id="IPR008271">
    <property type="entry name" value="Ser/Thr_kinase_AS"/>
</dbReference>
<evidence type="ECO:0000256" key="1">
    <source>
        <dbReference type="ARBA" id="ARBA00022553"/>
    </source>
</evidence>
<dbReference type="SUPFAM" id="SSF56112">
    <property type="entry name" value="Protein kinase-like (PK-like)"/>
    <property type="match status" value="1"/>
</dbReference>
<dbReference type="Gene3D" id="3.30.200.20">
    <property type="entry name" value="Phosphorylase Kinase, domain 1"/>
    <property type="match status" value="1"/>
</dbReference>
<dbReference type="SMART" id="SM00220">
    <property type="entry name" value="S_TKc"/>
    <property type="match status" value="1"/>
</dbReference>
<evidence type="ECO:0000256" key="3">
    <source>
        <dbReference type="ARBA" id="ARBA00022741"/>
    </source>
</evidence>
<dbReference type="PANTHER" id="PTHR47983">
    <property type="entry name" value="PTO-INTERACTING PROTEIN 1-LIKE"/>
    <property type="match status" value="1"/>
</dbReference>
<reference evidence="7 8" key="1">
    <citation type="journal article" date="2020" name="Nat. Food">
        <title>A phased Vanilla planifolia genome enables genetic improvement of flavour and production.</title>
        <authorList>
            <person name="Hasing T."/>
            <person name="Tang H."/>
            <person name="Brym M."/>
            <person name="Khazi F."/>
            <person name="Huang T."/>
            <person name="Chambers A.H."/>
        </authorList>
    </citation>
    <scope>NUCLEOTIDE SEQUENCE [LARGE SCALE GENOMIC DNA]</scope>
    <source>
        <tissue evidence="7">Leaf</tissue>
    </source>
</reference>
<evidence type="ECO:0000313" key="7">
    <source>
        <dbReference type="EMBL" id="KAG0470330.1"/>
    </source>
</evidence>
<dbReference type="FunFam" id="1.10.510.10:FF:000195">
    <property type="entry name" value="pto-interacting protein 1"/>
    <property type="match status" value="1"/>
</dbReference>
<name>A0A835QBZ0_VANPL</name>
<keyword evidence="3" id="KW-0547">Nucleotide-binding</keyword>
<dbReference type="Pfam" id="PF07714">
    <property type="entry name" value="PK_Tyr_Ser-Thr"/>
    <property type="match status" value="1"/>
</dbReference>
<dbReference type="PROSITE" id="PS50011">
    <property type="entry name" value="PROTEIN_KINASE_DOM"/>
    <property type="match status" value="1"/>
</dbReference>
<dbReference type="PIRSF" id="PIRSF000654">
    <property type="entry name" value="Integrin-linked_kinase"/>
    <property type="match status" value="1"/>
</dbReference>
<keyword evidence="8" id="KW-1185">Reference proteome</keyword>
<keyword evidence="2" id="KW-0808">Transferase</keyword>
<dbReference type="InterPro" id="IPR011009">
    <property type="entry name" value="Kinase-like_dom_sf"/>
</dbReference>
<dbReference type="OrthoDB" id="298726at2759"/>
<dbReference type="InterPro" id="IPR001245">
    <property type="entry name" value="Ser-Thr/Tyr_kinase_cat_dom"/>
</dbReference>
<organism evidence="7 8">
    <name type="scientific">Vanilla planifolia</name>
    <name type="common">Vanilla</name>
    <dbReference type="NCBI Taxonomy" id="51239"/>
    <lineage>
        <taxon>Eukaryota</taxon>
        <taxon>Viridiplantae</taxon>
        <taxon>Streptophyta</taxon>
        <taxon>Embryophyta</taxon>
        <taxon>Tracheophyta</taxon>
        <taxon>Spermatophyta</taxon>
        <taxon>Magnoliopsida</taxon>
        <taxon>Liliopsida</taxon>
        <taxon>Asparagales</taxon>
        <taxon>Orchidaceae</taxon>
        <taxon>Vanilloideae</taxon>
        <taxon>Vanilleae</taxon>
        <taxon>Vanilla</taxon>
    </lineage>
</organism>
<evidence type="ECO:0000313" key="8">
    <source>
        <dbReference type="Proteomes" id="UP000636800"/>
    </source>
</evidence>
<dbReference type="InterPro" id="IPR000719">
    <property type="entry name" value="Prot_kinase_dom"/>
</dbReference>
<dbReference type="GO" id="GO:0004672">
    <property type="term" value="F:protein kinase activity"/>
    <property type="evidence" value="ECO:0007669"/>
    <property type="project" value="InterPro"/>
</dbReference>
<feature type="domain" description="Protein kinase" evidence="6">
    <location>
        <begin position="70"/>
        <end position="349"/>
    </location>
</feature>
<dbReference type="EMBL" id="JADCNL010000008">
    <property type="protein sequence ID" value="KAG0470330.1"/>
    <property type="molecule type" value="Genomic_DNA"/>
</dbReference>
<dbReference type="Proteomes" id="UP000636800">
    <property type="component" value="Unassembled WGS sequence"/>
</dbReference>
<proteinExistence type="predicted"/>
<evidence type="ECO:0000256" key="5">
    <source>
        <dbReference type="ARBA" id="ARBA00022840"/>
    </source>
</evidence>
<sequence length="354" mass="39038">MKISCFACFRKRDNHMVFNGCPFPPSQSASIGGALHASDPAPRSVQSVRVQPIEVPVIPVDEINEMTYNFGSKALMGEGAFGKVYYGVLKNGRAAALRKLETCKQPDQEFLAKVSMVSRLKHKNVVELLGYCVDGSLRVLAYEFATRGSLHDILHGRKGVKGAPPGPVLPWAQRVKIAVGVARGLQYLHNTEPRVIHRDIKSCNILLFDDDVVKMADFDLSDQSPDMAARLQSTRVLGNFGYRPPEFSMTGQLSSKSDVYSFGVVLLELMTGRKPVNTTLPRGQQSLVTWAAPRLTEDKFEQCVDPRLRGEYSHKAVAKFAAVTSLCVQFEADLRPNMSIVLNALETLLNVRSG</sequence>
<protein>
    <recommendedName>
        <fullName evidence="6">Protein kinase domain-containing protein</fullName>
    </recommendedName>
</protein>
<keyword evidence="1" id="KW-0597">Phosphoprotein</keyword>
<dbReference type="GO" id="GO:0005524">
    <property type="term" value="F:ATP binding"/>
    <property type="evidence" value="ECO:0007669"/>
    <property type="project" value="UniProtKB-KW"/>
</dbReference>
<accession>A0A835QBZ0</accession>
<dbReference type="PANTHER" id="PTHR47983:SF3">
    <property type="entry name" value="OS05G0135800 PROTEIN"/>
    <property type="match status" value="1"/>
</dbReference>
<evidence type="ECO:0000256" key="2">
    <source>
        <dbReference type="ARBA" id="ARBA00022679"/>
    </source>
</evidence>
<dbReference type="PROSITE" id="PS00108">
    <property type="entry name" value="PROTEIN_KINASE_ST"/>
    <property type="match status" value="1"/>
</dbReference>
<evidence type="ECO:0000259" key="6">
    <source>
        <dbReference type="PROSITE" id="PS50011"/>
    </source>
</evidence>